<dbReference type="Pfam" id="PF04840">
    <property type="entry name" value="Vps16_C"/>
    <property type="match status" value="1"/>
</dbReference>
<feature type="domain" description="Vps16 N-terminal" evidence="4">
    <location>
        <begin position="3"/>
        <end position="411"/>
    </location>
</feature>
<name>A0A1Q9D406_SYMMI</name>
<evidence type="ECO:0000256" key="1">
    <source>
        <dbReference type="ARBA" id="ARBA00009250"/>
    </source>
</evidence>
<sequence length="906" mass="100743">MNSDWQKLADLWYRKREVYPAQWADDPDRLHLCVVAGAPYGGPVATVRDEHVFQPVKGSLRTELQIWTSAGRLIQSAPWAHTGLLAMGWSAQETLVCVFESGLVRTFTVMCEPLHVFTVDERIMSEGGAIAAALWPNGIALLTRKFNIFVNTSLTRSEDACQRFADFKVPSAPLSLCVLPPPSEESADVQVIVGTSEGPVLMVDRHSCRDIGLTEGPFMAFALSSSGRLLACLSTKGVFKVLAVSDNLQVLDVANIVDTIKKPKQMVWCGDDCIALYLIAQTPSNSLQHILFVGGPQNDWIPYQYDAPLHLVSECDGCRVLGTNKIEFVQRVPPSVEQVFGIGSVDPPAMLCYALERYESGDVCAQESLRPIKLELPDAVSTCIDAALCEQPPHSSNLLRAASFGRHFLSDTLEPDRHREACKNLRICVELRKSPVEIPITAAQLEKLGIAGLSLRLAQRHFHLLATRICEWTGHSEEKVLYHWACEKIRHSTAYTDEQLCQIILSKFQHCPGIGYAEVARVAAEMVRTVLATSLLNHEPRSHAQVQVLVQLSQEGDEKNREIMLRIALDKAARSWDPDLIHLALSAASGGGICKRGADIQTVARLVKERSFDLQVISDMVTSILSKAEQFDRARMLCDQLDRKRPAAYCALQRIYRQANYEERMKLLRFSKDLFAISDPTATDAEKTSMQFASQACAEEIDLLRAQVSLEDQAAAKHWKGNTRFAGLSLTSTLIRLIEIGEVLEADNLRTQMKVSDKRYWRIKIRGLSNASNFEELNAFATHRTSPIGYELFIDTFLKHGRNDFALALVPQIKGAEQQAQYYLRMGMAEEAQRARSQGQERSGASKLENADINEIELWKMPAPALAAGILESIELVRHGEACRPANLRAPAQSEPGFLTTCPARR</sequence>
<dbReference type="Pfam" id="PF04841">
    <property type="entry name" value="Vps16_N"/>
    <property type="match status" value="1"/>
</dbReference>
<dbReference type="Gene3D" id="1.10.150.780">
    <property type="entry name" value="Vps16, C-terminal region"/>
    <property type="match status" value="1"/>
</dbReference>
<dbReference type="PANTHER" id="PTHR12811">
    <property type="entry name" value="VACUOLAR PROTEIN SORTING VPS16"/>
    <property type="match status" value="1"/>
</dbReference>
<dbReference type="InterPro" id="IPR006926">
    <property type="entry name" value="Vps16_N"/>
</dbReference>
<dbReference type="GO" id="GO:0030897">
    <property type="term" value="C:HOPS complex"/>
    <property type="evidence" value="ECO:0007669"/>
    <property type="project" value="TreeGrafter"/>
</dbReference>
<comment type="similarity">
    <text evidence="1 2">Belongs to the VPS16 family.</text>
</comment>
<keyword evidence="6" id="KW-1185">Reference proteome</keyword>
<dbReference type="PIRSF" id="PIRSF007949">
    <property type="entry name" value="VPS16"/>
    <property type="match status" value="1"/>
</dbReference>
<comment type="caution">
    <text evidence="5">The sequence shown here is derived from an EMBL/GenBank/DDBJ whole genome shotgun (WGS) entry which is preliminary data.</text>
</comment>
<dbReference type="PANTHER" id="PTHR12811:SF0">
    <property type="entry name" value="VACUOLAR PROTEIN SORTING-ASSOCIATED PROTEIN 16 HOMOLOG"/>
    <property type="match status" value="1"/>
</dbReference>
<protein>
    <submittedName>
        <fullName evidence="5">Vacuolar protein sorting-associated protein 16-like</fullName>
    </submittedName>
</protein>
<evidence type="ECO:0000313" key="5">
    <source>
        <dbReference type="EMBL" id="OLP89908.1"/>
    </source>
</evidence>
<gene>
    <name evidence="5" type="primary">vps16</name>
    <name evidence="5" type="ORF">AK812_SmicGene28572</name>
</gene>
<dbReference type="GO" id="GO:0003779">
    <property type="term" value="F:actin binding"/>
    <property type="evidence" value="ECO:0007669"/>
    <property type="project" value="TreeGrafter"/>
</dbReference>
<feature type="domain" description="Vps16 C-terminal" evidence="3">
    <location>
        <begin position="514"/>
        <end position="841"/>
    </location>
</feature>
<evidence type="ECO:0000259" key="4">
    <source>
        <dbReference type="Pfam" id="PF04841"/>
    </source>
</evidence>
<dbReference type="Proteomes" id="UP000186817">
    <property type="component" value="Unassembled WGS sequence"/>
</dbReference>
<dbReference type="InterPro" id="IPR006925">
    <property type="entry name" value="Vps16_C"/>
</dbReference>
<dbReference type="GO" id="GO:0005768">
    <property type="term" value="C:endosome"/>
    <property type="evidence" value="ECO:0007669"/>
    <property type="project" value="TreeGrafter"/>
</dbReference>
<evidence type="ECO:0000259" key="3">
    <source>
        <dbReference type="Pfam" id="PF04840"/>
    </source>
</evidence>
<accession>A0A1Q9D406</accession>
<dbReference type="InterPro" id="IPR038132">
    <property type="entry name" value="Vps16_C_sf"/>
</dbReference>
<dbReference type="AlphaFoldDB" id="A0A1Q9D406"/>
<proteinExistence type="inferred from homology"/>
<dbReference type="InterPro" id="IPR016534">
    <property type="entry name" value="VPS16"/>
</dbReference>
<dbReference type="OrthoDB" id="1792at2759"/>
<organism evidence="5 6">
    <name type="scientific">Symbiodinium microadriaticum</name>
    <name type="common">Dinoflagellate</name>
    <name type="synonym">Zooxanthella microadriatica</name>
    <dbReference type="NCBI Taxonomy" id="2951"/>
    <lineage>
        <taxon>Eukaryota</taxon>
        <taxon>Sar</taxon>
        <taxon>Alveolata</taxon>
        <taxon>Dinophyceae</taxon>
        <taxon>Suessiales</taxon>
        <taxon>Symbiodiniaceae</taxon>
        <taxon>Symbiodinium</taxon>
    </lineage>
</organism>
<dbReference type="OMA" id="WCGDDCL"/>
<dbReference type="GO" id="GO:0006886">
    <property type="term" value="P:intracellular protein transport"/>
    <property type="evidence" value="ECO:0007669"/>
    <property type="project" value="InterPro"/>
</dbReference>
<evidence type="ECO:0000313" key="6">
    <source>
        <dbReference type="Proteomes" id="UP000186817"/>
    </source>
</evidence>
<reference evidence="5 6" key="1">
    <citation type="submission" date="2016-02" db="EMBL/GenBank/DDBJ databases">
        <title>Genome analysis of coral dinoflagellate symbionts highlights evolutionary adaptations to a symbiotic lifestyle.</title>
        <authorList>
            <person name="Aranda M."/>
            <person name="Li Y."/>
            <person name="Liew Y.J."/>
            <person name="Baumgarten S."/>
            <person name="Simakov O."/>
            <person name="Wilson M."/>
            <person name="Piel J."/>
            <person name="Ashoor H."/>
            <person name="Bougouffa S."/>
            <person name="Bajic V.B."/>
            <person name="Ryu T."/>
            <person name="Ravasi T."/>
            <person name="Bayer T."/>
            <person name="Micklem G."/>
            <person name="Kim H."/>
            <person name="Bhak J."/>
            <person name="Lajeunesse T.C."/>
            <person name="Voolstra C.R."/>
        </authorList>
    </citation>
    <scope>NUCLEOTIDE SEQUENCE [LARGE SCALE GENOMIC DNA]</scope>
    <source>
        <strain evidence="5 6">CCMP2467</strain>
    </source>
</reference>
<evidence type="ECO:0000256" key="2">
    <source>
        <dbReference type="PIRNR" id="PIRNR007949"/>
    </source>
</evidence>
<dbReference type="GO" id="GO:0042144">
    <property type="term" value="P:vacuole fusion, non-autophagic"/>
    <property type="evidence" value="ECO:0007669"/>
    <property type="project" value="TreeGrafter"/>
</dbReference>
<dbReference type="GO" id="GO:0016197">
    <property type="term" value="P:endosomal transport"/>
    <property type="evidence" value="ECO:0007669"/>
    <property type="project" value="TreeGrafter"/>
</dbReference>
<dbReference type="GO" id="GO:0005765">
    <property type="term" value="C:lysosomal membrane"/>
    <property type="evidence" value="ECO:0007669"/>
    <property type="project" value="TreeGrafter"/>
</dbReference>
<dbReference type="EMBL" id="LSRX01000737">
    <property type="protein sequence ID" value="OLP89908.1"/>
    <property type="molecule type" value="Genomic_DNA"/>
</dbReference>